<evidence type="ECO:0000313" key="1">
    <source>
        <dbReference type="EMBL" id="MBC3861537.1"/>
    </source>
</evidence>
<sequence length="64" mass="7412">MNTDIEPPIKNYESIASDFPKLNHLGAVPGSRMKLLIVEFEDKYYTPEDTPPERFAIWLTRQST</sequence>
<keyword evidence="2" id="KW-1185">Reference proteome</keyword>
<evidence type="ECO:0000313" key="2">
    <source>
        <dbReference type="Proteomes" id="UP000634011"/>
    </source>
</evidence>
<reference evidence="1" key="1">
    <citation type="submission" date="2020-08" db="EMBL/GenBank/DDBJ databases">
        <title>Novel species isolated from subtropical streams in China.</title>
        <authorList>
            <person name="Lu H."/>
        </authorList>
    </citation>
    <scope>NUCLEOTIDE SEQUENCE</scope>
    <source>
        <strain evidence="1">KACC 12607</strain>
    </source>
</reference>
<name>A0A923KHU4_9BURK</name>
<proteinExistence type="predicted"/>
<protein>
    <submittedName>
        <fullName evidence="1">Uncharacterized protein</fullName>
    </submittedName>
</protein>
<comment type="caution">
    <text evidence="1">The sequence shown here is derived from an EMBL/GenBank/DDBJ whole genome shotgun (WGS) entry which is preliminary data.</text>
</comment>
<dbReference type="RefSeq" id="WP_186911459.1">
    <property type="nucleotide sequence ID" value="NZ_JACOFV010000003.1"/>
</dbReference>
<dbReference type="EMBL" id="JACOFV010000003">
    <property type="protein sequence ID" value="MBC3861537.1"/>
    <property type="molecule type" value="Genomic_DNA"/>
</dbReference>
<gene>
    <name evidence="1" type="ORF">H8K32_05435</name>
</gene>
<dbReference type="Proteomes" id="UP000634011">
    <property type="component" value="Unassembled WGS sequence"/>
</dbReference>
<accession>A0A923KHU4</accession>
<organism evidence="1 2">
    <name type="scientific">Undibacterium jejuense</name>
    <dbReference type="NCBI Taxonomy" id="1344949"/>
    <lineage>
        <taxon>Bacteria</taxon>
        <taxon>Pseudomonadati</taxon>
        <taxon>Pseudomonadota</taxon>
        <taxon>Betaproteobacteria</taxon>
        <taxon>Burkholderiales</taxon>
        <taxon>Oxalobacteraceae</taxon>
        <taxon>Undibacterium</taxon>
    </lineage>
</organism>
<dbReference type="AlphaFoldDB" id="A0A923KHU4"/>